<dbReference type="AlphaFoldDB" id="A0AAD6YF06"/>
<gene>
    <name evidence="2" type="ORF">GGX14DRAFT_620475</name>
</gene>
<evidence type="ECO:0000256" key="1">
    <source>
        <dbReference type="SAM" id="MobiDB-lite"/>
    </source>
</evidence>
<dbReference type="Proteomes" id="UP001219525">
    <property type="component" value="Unassembled WGS sequence"/>
</dbReference>
<name>A0AAD6YF06_9AGAR</name>
<keyword evidence="3" id="KW-1185">Reference proteome</keyword>
<reference evidence="2" key="1">
    <citation type="submission" date="2023-03" db="EMBL/GenBank/DDBJ databases">
        <title>Massive genome expansion in bonnet fungi (Mycena s.s.) driven by repeated elements and novel gene families across ecological guilds.</title>
        <authorList>
            <consortium name="Lawrence Berkeley National Laboratory"/>
            <person name="Harder C.B."/>
            <person name="Miyauchi S."/>
            <person name="Viragh M."/>
            <person name="Kuo A."/>
            <person name="Thoen E."/>
            <person name="Andreopoulos B."/>
            <person name="Lu D."/>
            <person name="Skrede I."/>
            <person name="Drula E."/>
            <person name="Henrissat B."/>
            <person name="Morin E."/>
            <person name="Kohler A."/>
            <person name="Barry K."/>
            <person name="LaButti K."/>
            <person name="Morin E."/>
            <person name="Salamov A."/>
            <person name="Lipzen A."/>
            <person name="Mereny Z."/>
            <person name="Hegedus B."/>
            <person name="Baldrian P."/>
            <person name="Stursova M."/>
            <person name="Weitz H."/>
            <person name="Taylor A."/>
            <person name="Grigoriev I.V."/>
            <person name="Nagy L.G."/>
            <person name="Martin F."/>
            <person name="Kauserud H."/>
        </authorList>
    </citation>
    <scope>NUCLEOTIDE SEQUENCE</scope>
    <source>
        <strain evidence="2">9144</strain>
    </source>
</reference>
<sequence length="238" mass="25438">MPEDHQMSRGCLSGVLTGADQAFSSFVHGSRTRGIDTGVIVDDSANNIPNSHLRAADGDFVVCPLLRACRPSTQGHNITRQGTPRGGRVFGGRDGRGDGSWTPGKTCDTALQDEKHPFFGAAFGSHSPHPRLVGIRYSPSLLSSGARVLGTFVAPYTTRSCSGPYRFLGTWGAARGRRGRINAGVIAPVPPSPLALHFPSSRQQPAPPYNLRTLLTSIVLAHNLLQHTRNGLILPVFI</sequence>
<dbReference type="EMBL" id="JARJCW010000022">
    <property type="protein sequence ID" value="KAJ7213189.1"/>
    <property type="molecule type" value="Genomic_DNA"/>
</dbReference>
<proteinExistence type="predicted"/>
<accession>A0AAD6YF06</accession>
<evidence type="ECO:0000313" key="3">
    <source>
        <dbReference type="Proteomes" id="UP001219525"/>
    </source>
</evidence>
<comment type="caution">
    <text evidence="2">The sequence shown here is derived from an EMBL/GenBank/DDBJ whole genome shotgun (WGS) entry which is preliminary data.</text>
</comment>
<protein>
    <submittedName>
        <fullName evidence="2">Uncharacterized protein</fullName>
    </submittedName>
</protein>
<organism evidence="2 3">
    <name type="scientific">Mycena pura</name>
    <dbReference type="NCBI Taxonomy" id="153505"/>
    <lineage>
        <taxon>Eukaryota</taxon>
        <taxon>Fungi</taxon>
        <taxon>Dikarya</taxon>
        <taxon>Basidiomycota</taxon>
        <taxon>Agaricomycotina</taxon>
        <taxon>Agaricomycetes</taxon>
        <taxon>Agaricomycetidae</taxon>
        <taxon>Agaricales</taxon>
        <taxon>Marasmiineae</taxon>
        <taxon>Mycenaceae</taxon>
        <taxon>Mycena</taxon>
    </lineage>
</organism>
<evidence type="ECO:0000313" key="2">
    <source>
        <dbReference type="EMBL" id="KAJ7213189.1"/>
    </source>
</evidence>
<feature type="region of interest" description="Disordered" evidence="1">
    <location>
        <begin position="74"/>
        <end position="103"/>
    </location>
</feature>